<organism evidence="2 3">
    <name type="scientific">Hyaloscypha variabilis (strain UAMH 11265 / GT02V1 / F)</name>
    <name type="common">Meliniomyces variabilis</name>
    <dbReference type="NCBI Taxonomy" id="1149755"/>
    <lineage>
        <taxon>Eukaryota</taxon>
        <taxon>Fungi</taxon>
        <taxon>Dikarya</taxon>
        <taxon>Ascomycota</taxon>
        <taxon>Pezizomycotina</taxon>
        <taxon>Leotiomycetes</taxon>
        <taxon>Helotiales</taxon>
        <taxon>Hyaloscyphaceae</taxon>
        <taxon>Hyaloscypha</taxon>
        <taxon>Hyaloscypha variabilis</taxon>
    </lineage>
</organism>
<sequence>MNASRPWEFSPRTDVYDKDDLHRELNRMRRALCAVTRSYNQTKKELEDIKEATGFYDKPFPFLELPREVRDQIYEYALISRLDIIPGPRPIEHLGLHPSDSKPPTPGLCLVNRKIYSEAIEILYGRNKFSFKTAGELVKFEEEIGSAHRKLVRSLDISTLLVTANSSVPNPDLAIPHDWSYFPTHWSKIMRRSGLTGVVEMTITVLNPHSSGKGLVTVGPVLQEAIKELLGREPNGDLKRRLVLRWVSESEKDKFPSDWEVLIEPWDNETEEVLCSIFFD</sequence>
<dbReference type="AlphaFoldDB" id="A0A2J6QSD5"/>
<dbReference type="STRING" id="1149755.A0A2J6QSD5"/>
<protein>
    <recommendedName>
        <fullName evidence="1">DUF7730 domain-containing protein</fullName>
    </recommendedName>
</protein>
<evidence type="ECO:0000313" key="3">
    <source>
        <dbReference type="Proteomes" id="UP000235786"/>
    </source>
</evidence>
<accession>A0A2J6QSD5</accession>
<proteinExistence type="predicted"/>
<reference evidence="2 3" key="1">
    <citation type="submission" date="2016-04" db="EMBL/GenBank/DDBJ databases">
        <title>A degradative enzymes factory behind the ericoid mycorrhizal symbiosis.</title>
        <authorList>
            <consortium name="DOE Joint Genome Institute"/>
            <person name="Martino E."/>
            <person name="Morin E."/>
            <person name="Grelet G."/>
            <person name="Kuo A."/>
            <person name="Kohler A."/>
            <person name="Daghino S."/>
            <person name="Barry K."/>
            <person name="Choi C."/>
            <person name="Cichocki N."/>
            <person name="Clum A."/>
            <person name="Copeland A."/>
            <person name="Hainaut M."/>
            <person name="Haridas S."/>
            <person name="Labutti K."/>
            <person name="Lindquist E."/>
            <person name="Lipzen A."/>
            <person name="Khouja H.-R."/>
            <person name="Murat C."/>
            <person name="Ohm R."/>
            <person name="Olson A."/>
            <person name="Spatafora J."/>
            <person name="Veneault-Fourrey C."/>
            <person name="Henrissat B."/>
            <person name="Grigoriev I."/>
            <person name="Martin F."/>
            <person name="Perotto S."/>
        </authorList>
    </citation>
    <scope>NUCLEOTIDE SEQUENCE [LARGE SCALE GENOMIC DNA]</scope>
    <source>
        <strain evidence="2 3">F</strain>
    </source>
</reference>
<name>A0A2J6QSD5_HYAVF</name>
<dbReference type="Pfam" id="PF24864">
    <property type="entry name" value="DUF7730"/>
    <property type="match status" value="1"/>
</dbReference>
<keyword evidence="3" id="KW-1185">Reference proteome</keyword>
<dbReference type="Proteomes" id="UP000235786">
    <property type="component" value="Unassembled WGS sequence"/>
</dbReference>
<dbReference type="InterPro" id="IPR038883">
    <property type="entry name" value="AN11006-like"/>
</dbReference>
<dbReference type="PANTHER" id="PTHR42085:SF8">
    <property type="entry name" value="F-BOX DOMAIN-CONTAINING PROTEIN"/>
    <property type="match status" value="1"/>
</dbReference>
<dbReference type="EMBL" id="KZ613977">
    <property type="protein sequence ID" value="PMD29169.1"/>
    <property type="molecule type" value="Genomic_DNA"/>
</dbReference>
<dbReference type="OrthoDB" id="62952at2759"/>
<feature type="domain" description="DUF7730" evidence="1">
    <location>
        <begin position="108"/>
        <end position="195"/>
    </location>
</feature>
<evidence type="ECO:0000313" key="2">
    <source>
        <dbReference type="EMBL" id="PMD29169.1"/>
    </source>
</evidence>
<dbReference type="PANTHER" id="PTHR42085">
    <property type="entry name" value="F-BOX DOMAIN-CONTAINING PROTEIN"/>
    <property type="match status" value="1"/>
</dbReference>
<gene>
    <name evidence="2" type="ORF">L207DRAFT_593759</name>
</gene>
<evidence type="ECO:0000259" key="1">
    <source>
        <dbReference type="Pfam" id="PF24864"/>
    </source>
</evidence>
<dbReference type="InterPro" id="IPR056632">
    <property type="entry name" value="DUF7730"/>
</dbReference>